<gene>
    <name evidence="4" type="ORF">Clow_01014</name>
</gene>
<dbReference type="Pfam" id="PF05901">
    <property type="entry name" value="Excalibur"/>
    <property type="match status" value="1"/>
</dbReference>
<comment type="caution">
    <text evidence="4">The sequence shown here is derived from an EMBL/GenBank/DDBJ whole genome shotgun (WGS) entry which is preliminary data.</text>
</comment>
<keyword evidence="5" id="KW-1185">Reference proteome</keyword>
<sequence>MTTTKHTFACTILLIGTTSLAACSSTSDTEPTTEMTTTSEAASEQYQSCAEARDAGDTPLSSDNPRYNESLDRDGDGTACESSTDDKREEATSEAQNVDSSKSDEQTTESDTSNWGTALQEETLAVYGIDAWNQITDKYPGDPKGHILDMHSEGDSLLVVTNLDQKAGKEIGEQIATQMSNQLTIGKENNDLPDGAEKADTVNVMTLTGDLIAHKSVS</sequence>
<feature type="chain" id="PRO_5006184683" evidence="2">
    <location>
        <begin position="22"/>
        <end position="218"/>
    </location>
</feature>
<dbReference type="PATRIC" id="fig|1544413.3.peg.1019"/>
<dbReference type="EMBL" id="LKEV01000002">
    <property type="protein sequence ID" value="KQB86806.1"/>
    <property type="molecule type" value="Genomic_DNA"/>
</dbReference>
<dbReference type="InterPro" id="IPR008613">
    <property type="entry name" value="Excalibur_Ca-bd_domain"/>
</dbReference>
<dbReference type="SMART" id="SM00894">
    <property type="entry name" value="Excalibur"/>
    <property type="match status" value="1"/>
</dbReference>
<dbReference type="Proteomes" id="UP000050488">
    <property type="component" value="Unassembled WGS sequence"/>
</dbReference>
<dbReference type="PROSITE" id="PS51257">
    <property type="entry name" value="PROKAR_LIPOPROTEIN"/>
    <property type="match status" value="1"/>
</dbReference>
<evidence type="ECO:0000313" key="4">
    <source>
        <dbReference type="EMBL" id="KQB86806.1"/>
    </source>
</evidence>
<feature type="region of interest" description="Disordered" evidence="1">
    <location>
        <begin position="22"/>
        <end position="117"/>
    </location>
</feature>
<feature type="compositionally biased region" description="Low complexity" evidence="1">
    <location>
        <begin position="24"/>
        <end position="44"/>
    </location>
</feature>
<keyword evidence="2" id="KW-0732">Signal</keyword>
<evidence type="ECO:0000256" key="2">
    <source>
        <dbReference type="SAM" id="SignalP"/>
    </source>
</evidence>
<dbReference type="RefSeq" id="WP_082418526.1">
    <property type="nucleotide sequence ID" value="NZ_JAUSQY010000001.1"/>
</dbReference>
<dbReference type="AlphaFoldDB" id="A0A0Q0UKJ2"/>
<dbReference type="OrthoDB" id="4337778at2"/>
<proteinExistence type="predicted"/>
<name>A0A0Q0UKJ2_9CORY</name>
<dbReference type="STRING" id="1544413.Clow_01014"/>
<organism evidence="4 5">
    <name type="scientific">Corynebacterium lowii</name>
    <dbReference type="NCBI Taxonomy" id="1544413"/>
    <lineage>
        <taxon>Bacteria</taxon>
        <taxon>Bacillati</taxon>
        <taxon>Actinomycetota</taxon>
        <taxon>Actinomycetes</taxon>
        <taxon>Mycobacteriales</taxon>
        <taxon>Corynebacteriaceae</taxon>
        <taxon>Corynebacterium</taxon>
    </lineage>
</organism>
<protein>
    <submittedName>
        <fullName evidence="4">Excalibur calcium-binding domain protein</fullName>
    </submittedName>
</protein>
<evidence type="ECO:0000313" key="5">
    <source>
        <dbReference type="Proteomes" id="UP000050488"/>
    </source>
</evidence>
<reference evidence="4 5" key="1">
    <citation type="submission" date="2015-10" db="EMBL/GenBank/DDBJ databases">
        <title>Corynebacteirum lowii and Corynebacterium oculi species nova, derived from human clinical disease and and emended description of Corynebacterium mastiditis.</title>
        <authorList>
            <person name="Bernard K."/>
            <person name="Pacheco A.L."/>
            <person name="Mcdougall C."/>
            <person name="Burtx T."/>
            <person name="Weibe D."/>
            <person name="Tyler S."/>
            <person name="Olson A.B."/>
            <person name="Cnockaert M."/>
            <person name="Eguchi H."/>
            <person name="Kuwahara T."/>
            <person name="Nakayama-Imaohji H."/>
            <person name="Boudewijins M."/>
            <person name="Van Hoecke F."/>
            <person name="Bernier A.-M."/>
            <person name="Vandamme P."/>
        </authorList>
    </citation>
    <scope>NUCLEOTIDE SEQUENCE [LARGE SCALE GENOMIC DNA]</scope>
    <source>
        <strain evidence="4 5">NML 130206</strain>
    </source>
</reference>
<feature type="domain" description="Excalibur calcium-binding" evidence="3">
    <location>
        <begin position="45"/>
        <end position="81"/>
    </location>
</feature>
<evidence type="ECO:0000256" key="1">
    <source>
        <dbReference type="SAM" id="MobiDB-lite"/>
    </source>
</evidence>
<feature type="signal peptide" evidence="2">
    <location>
        <begin position="1"/>
        <end position="21"/>
    </location>
</feature>
<evidence type="ECO:0000259" key="3">
    <source>
        <dbReference type="SMART" id="SM00894"/>
    </source>
</evidence>
<accession>A0A0Q0UKJ2</accession>